<evidence type="ECO:0000256" key="3">
    <source>
        <dbReference type="ARBA" id="ARBA00022485"/>
    </source>
</evidence>
<dbReference type="GO" id="GO:0005525">
    <property type="term" value="F:GTP binding"/>
    <property type="evidence" value="ECO:0007669"/>
    <property type="project" value="UniProtKB-KW"/>
</dbReference>
<dbReference type="NCBIfam" id="TIGR02666">
    <property type="entry name" value="moaA"/>
    <property type="match status" value="1"/>
</dbReference>
<keyword evidence="5" id="KW-0479">Metal-binding</keyword>
<dbReference type="RefSeq" id="WP_090172643.1">
    <property type="nucleotide sequence ID" value="NZ_FOFB01000032.1"/>
</dbReference>
<keyword evidence="10" id="KW-0501">Molybdenum cofactor biosynthesis</keyword>
<accession>A0A1H9MYJ0</accession>
<evidence type="ECO:0000256" key="7">
    <source>
        <dbReference type="ARBA" id="ARBA00023004"/>
    </source>
</evidence>
<dbReference type="OrthoDB" id="9763993at2"/>
<comment type="catalytic activity">
    <reaction evidence="12">
        <text>GTP + AH2 + S-adenosyl-L-methionine = (8S)-3',8-cyclo-7,8-dihydroguanosine 5'-triphosphate + 5'-deoxyadenosine + L-methionine + A + H(+)</text>
        <dbReference type="Rhea" id="RHEA:49576"/>
        <dbReference type="ChEBI" id="CHEBI:13193"/>
        <dbReference type="ChEBI" id="CHEBI:15378"/>
        <dbReference type="ChEBI" id="CHEBI:17319"/>
        <dbReference type="ChEBI" id="CHEBI:17499"/>
        <dbReference type="ChEBI" id="CHEBI:37565"/>
        <dbReference type="ChEBI" id="CHEBI:57844"/>
        <dbReference type="ChEBI" id="CHEBI:59789"/>
        <dbReference type="ChEBI" id="CHEBI:131766"/>
        <dbReference type="EC" id="4.1.99.22"/>
    </reaction>
</comment>
<dbReference type="FunCoup" id="A0A1H9MYJ0">
    <property type="interactions" value="492"/>
</dbReference>
<evidence type="ECO:0000313" key="15">
    <source>
        <dbReference type="Proteomes" id="UP000199021"/>
    </source>
</evidence>
<evidence type="ECO:0000256" key="4">
    <source>
        <dbReference type="ARBA" id="ARBA00022691"/>
    </source>
</evidence>
<dbReference type="GO" id="GO:0061799">
    <property type="term" value="F:cyclic pyranopterin monophosphate synthase activity"/>
    <property type="evidence" value="ECO:0007669"/>
    <property type="project" value="TreeGrafter"/>
</dbReference>
<evidence type="ECO:0000256" key="1">
    <source>
        <dbReference type="ARBA" id="ARBA00001966"/>
    </source>
</evidence>
<comment type="cofactor">
    <cofactor evidence="1">
        <name>[4Fe-4S] cluster</name>
        <dbReference type="ChEBI" id="CHEBI:49883"/>
    </cofactor>
</comment>
<dbReference type="GO" id="GO:0051539">
    <property type="term" value="F:4 iron, 4 sulfur cluster binding"/>
    <property type="evidence" value="ECO:0007669"/>
    <property type="project" value="UniProtKB-KW"/>
</dbReference>
<dbReference type="InterPro" id="IPR000385">
    <property type="entry name" value="MoaA_NifB_PqqE_Fe-S-bd_CS"/>
</dbReference>
<dbReference type="SFLD" id="SFLDS00029">
    <property type="entry name" value="Radical_SAM"/>
    <property type="match status" value="1"/>
</dbReference>
<dbReference type="InterPro" id="IPR040064">
    <property type="entry name" value="MoaA-like"/>
</dbReference>
<keyword evidence="7" id="KW-0408">Iron</keyword>
<dbReference type="SFLD" id="SFLDG01386">
    <property type="entry name" value="main_SPASM_domain-containing"/>
    <property type="match status" value="1"/>
</dbReference>
<dbReference type="CDD" id="cd01335">
    <property type="entry name" value="Radical_SAM"/>
    <property type="match status" value="1"/>
</dbReference>
<dbReference type="Proteomes" id="UP000199021">
    <property type="component" value="Unassembled WGS sequence"/>
</dbReference>
<dbReference type="EC" id="4.1.99.22" evidence="2"/>
<dbReference type="SMART" id="SM00729">
    <property type="entry name" value="Elp3"/>
    <property type="match status" value="1"/>
</dbReference>
<dbReference type="PANTHER" id="PTHR22960">
    <property type="entry name" value="MOLYBDOPTERIN COFACTOR SYNTHESIS PROTEIN A"/>
    <property type="match status" value="1"/>
</dbReference>
<dbReference type="InterPro" id="IPR058240">
    <property type="entry name" value="rSAM_sf"/>
</dbReference>
<evidence type="ECO:0000256" key="10">
    <source>
        <dbReference type="ARBA" id="ARBA00023150"/>
    </source>
</evidence>
<feature type="domain" description="Radical SAM core" evidence="13">
    <location>
        <begin position="5"/>
        <end position="223"/>
    </location>
</feature>
<dbReference type="EMBL" id="FOFB01000032">
    <property type="protein sequence ID" value="SER28780.1"/>
    <property type="molecule type" value="Genomic_DNA"/>
</dbReference>
<gene>
    <name evidence="14" type="ORF">SAMN05444359_13251</name>
</gene>
<dbReference type="CDD" id="cd21117">
    <property type="entry name" value="Twitch_MoaA"/>
    <property type="match status" value="1"/>
</dbReference>
<name>A0A1H9MYJ0_9BACT</name>
<dbReference type="InterPro" id="IPR007197">
    <property type="entry name" value="rSAM"/>
</dbReference>
<dbReference type="GO" id="GO:0006777">
    <property type="term" value="P:Mo-molybdopterin cofactor biosynthetic process"/>
    <property type="evidence" value="ECO:0007669"/>
    <property type="project" value="UniProtKB-KW"/>
</dbReference>
<dbReference type="PROSITE" id="PS01305">
    <property type="entry name" value="MOAA_NIFB_PQQE"/>
    <property type="match status" value="1"/>
</dbReference>
<dbReference type="PROSITE" id="PS51918">
    <property type="entry name" value="RADICAL_SAM"/>
    <property type="match status" value="1"/>
</dbReference>
<dbReference type="InterPro" id="IPR006638">
    <property type="entry name" value="Elp3/MiaA/NifB-like_rSAM"/>
</dbReference>
<evidence type="ECO:0000256" key="9">
    <source>
        <dbReference type="ARBA" id="ARBA00023134"/>
    </source>
</evidence>
<keyword evidence="9" id="KW-0342">GTP-binding</keyword>
<evidence type="ECO:0000256" key="11">
    <source>
        <dbReference type="ARBA" id="ARBA00023239"/>
    </source>
</evidence>
<dbReference type="Gene3D" id="3.20.20.70">
    <property type="entry name" value="Aldolase class I"/>
    <property type="match status" value="1"/>
</dbReference>
<evidence type="ECO:0000259" key="13">
    <source>
        <dbReference type="PROSITE" id="PS51918"/>
    </source>
</evidence>
<dbReference type="InterPro" id="IPR013785">
    <property type="entry name" value="Aldolase_TIM"/>
</dbReference>
<protein>
    <recommendedName>
        <fullName evidence="2">GTP 3',8-cyclase</fullName>
        <ecNumber evidence="2">4.1.99.22</ecNumber>
    </recommendedName>
</protein>
<dbReference type="Pfam" id="PF06463">
    <property type="entry name" value="Mob_synth_C"/>
    <property type="match status" value="1"/>
</dbReference>
<sequence>MLFDNHGRQTTYLRLAVTDRCNLRCRYCMPAEGIDFSPKDELLTYEEILHLCGVLADLGVNKVRLTGGEPLARRNITSLVAGLSEQFEKLAITTNGILLPPMLDELIGYGLTNYNLSLDTLNAEKFALVTRRDDFGGTWAALEALLARGVRTKINVVVLKGTNDEELADFVALTEDRALDVRFIEAMPFNDDDGNHHLYLSARQILDNLRETYPTLASEAGDDAHASSLAYRVPGFRGSVGIIPAYSRSLCGSCNRLRLTPKGTLLNCLYSTKGLELRPLLRAGIGAADLSDLIVEFVKGKHATGQDTERLEQAGGIFASMTSIGG</sequence>
<proteinExistence type="predicted"/>
<dbReference type="GO" id="GO:0061798">
    <property type="term" value="F:GTP 3',8'-cyclase activity"/>
    <property type="evidence" value="ECO:0007669"/>
    <property type="project" value="UniProtKB-EC"/>
</dbReference>
<dbReference type="STRING" id="478744.SAMN05444359_13251"/>
<evidence type="ECO:0000313" key="14">
    <source>
        <dbReference type="EMBL" id="SER28780.1"/>
    </source>
</evidence>
<dbReference type="AlphaFoldDB" id="A0A1H9MYJ0"/>
<keyword evidence="8" id="KW-0411">Iron-sulfur</keyword>
<evidence type="ECO:0000256" key="2">
    <source>
        <dbReference type="ARBA" id="ARBA00012167"/>
    </source>
</evidence>
<organism evidence="14 15">
    <name type="scientific">Neolewinella agarilytica</name>
    <dbReference type="NCBI Taxonomy" id="478744"/>
    <lineage>
        <taxon>Bacteria</taxon>
        <taxon>Pseudomonadati</taxon>
        <taxon>Bacteroidota</taxon>
        <taxon>Saprospiria</taxon>
        <taxon>Saprospirales</taxon>
        <taxon>Lewinellaceae</taxon>
        <taxon>Neolewinella</taxon>
    </lineage>
</organism>
<evidence type="ECO:0000256" key="5">
    <source>
        <dbReference type="ARBA" id="ARBA00022723"/>
    </source>
</evidence>
<evidence type="ECO:0000256" key="8">
    <source>
        <dbReference type="ARBA" id="ARBA00023014"/>
    </source>
</evidence>
<keyword evidence="6" id="KW-0547">Nucleotide-binding</keyword>
<dbReference type="UniPathway" id="UPA00344"/>
<keyword evidence="4" id="KW-0949">S-adenosyl-L-methionine</keyword>
<dbReference type="PANTHER" id="PTHR22960:SF0">
    <property type="entry name" value="MOLYBDENUM COFACTOR BIOSYNTHESIS PROTEIN 1"/>
    <property type="match status" value="1"/>
</dbReference>
<dbReference type="InterPro" id="IPR010505">
    <property type="entry name" value="MoaA_twitch"/>
</dbReference>
<reference evidence="15" key="1">
    <citation type="submission" date="2016-10" db="EMBL/GenBank/DDBJ databases">
        <authorList>
            <person name="Varghese N."/>
            <person name="Submissions S."/>
        </authorList>
    </citation>
    <scope>NUCLEOTIDE SEQUENCE [LARGE SCALE GENOMIC DNA]</scope>
    <source>
        <strain evidence="15">DSM 24740</strain>
    </source>
</reference>
<dbReference type="SFLD" id="SFLDG01383">
    <property type="entry name" value="cyclic_pyranopterin_phosphate"/>
    <property type="match status" value="1"/>
</dbReference>
<keyword evidence="15" id="KW-1185">Reference proteome</keyword>
<dbReference type="InParanoid" id="A0A1H9MYJ0"/>
<dbReference type="SFLD" id="SFLDG01067">
    <property type="entry name" value="SPASM/twitch_domain_containing"/>
    <property type="match status" value="1"/>
</dbReference>
<dbReference type="GO" id="GO:0046872">
    <property type="term" value="F:metal ion binding"/>
    <property type="evidence" value="ECO:0007669"/>
    <property type="project" value="UniProtKB-KW"/>
</dbReference>
<evidence type="ECO:0000256" key="12">
    <source>
        <dbReference type="ARBA" id="ARBA00048697"/>
    </source>
</evidence>
<evidence type="ECO:0000256" key="6">
    <source>
        <dbReference type="ARBA" id="ARBA00022741"/>
    </source>
</evidence>
<keyword evidence="11" id="KW-0456">Lyase</keyword>
<dbReference type="InterPro" id="IPR013483">
    <property type="entry name" value="MoaA"/>
</dbReference>
<keyword evidence="3" id="KW-0004">4Fe-4S</keyword>
<dbReference type="SUPFAM" id="SSF102114">
    <property type="entry name" value="Radical SAM enzymes"/>
    <property type="match status" value="1"/>
</dbReference>
<dbReference type="Pfam" id="PF04055">
    <property type="entry name" value="Radical_SAM"/>
    <property type="match status" value="1"/>
</dbReference>
<dbReference type="InterPro" id="IPR050105">
    <property type="entry name" value="MoCo_biosynth_MoaA/MoaC"/>
</dbReference>